<sequence>MICRFRINYKMEIRLNRSFLVVLIAGLLAIPTDIPFSWPSPELPKLYSNNTSINPLGRSITESEDAWIGSLLFLGAIIGPFPCGYIAEKFGRKPALLVTAAPLSISFFTLAFSKNINLMYFARAIAGFALGASYAILPLYIAEIAENHDRGALTQILNIFWAIGNCLSYSFAPFVSYKLFNLIAAVIPTAFLVLFFLLAPETPYFLARGKDDAKIRQSLMLLRRNPSQTQITAEIKEIQKQIDNEENGDLMDIFKYPNLQKAFLISSVLLASQELSGVGSITTYLQLIFEASDSKMSSEMCSVISSVCIFFASIVSPFIVDRQGRRLLILGSLFGLFVSLFAIGGFFYIKDFTTWATDSISWIPLASLILYIFAYNFGISSVPWTICAEVFPNNQRQNATMIISIICWSISFFVTNFFNKMNNLIGMAGSFWMYSGFCLLAGIFSLFCVPETKGKSFEEIQEIIKSRSLFRYGFYKTKK</sequence>
<dbReference type="GO" id="GO:0005886">
    <property type="term" value="C:plasma membrane"/>
    <property type="evidence" value="ECO:0007669"/>
    <property type="project" value="UniProtKB-SubCell"/>
</dbReference>
<dbReference type="InterPro" id="IPR020846">
    <property type="entry name" value="MFS_dom"/>
</dbReference>
<dbReference type="Pfam" id="PF00083">
    <property type="entry name" value="Sugar_tr"/>
    <property type="match status" value="1"/>
</dbReference>
<keyword evidence="3" id="KW-1003">Cell membrane</keyword>
<evidence type="ECO:0000256" key="7">
    <source>
        <dbReference type="ARBA" id="ARBA00023136"/>
    </source>
</evidence>
<dbReference type="Gene3D" id="1.20.1250.20">
    <property type="entry name" value="MFS general substrate transporter like domains"/>
    <property type="match status" value="1"/>
</dbReference>
<evidence type="ECO:0000313" key="12">
    <source>
        <dbReference type="EMBL" id="VEN52128.1"/>
    </source>
</evidence>
<evidence type="ECO:0000256" key="3">
    <source>
        <dbReference type="ARBA" id="ARBA00022475"/>
    </source>
</evidence>
<dbReference type="InterPro" id="IPR003663">
    <property type="entry name" value="Sugar/inositol_transpt"/>
</dbReference>
<feature type="transmembrane region" description="Helical" evidence="10">
    <location>
        <begin position="94"/>
        <end position="112"/>
    </location>
</feature>
<evidence type="ECO:0000256" key="10">
    <source>
        <dbReference type="SAM" id="Phobius"/>
    </source>
</evidence>
<comment type="subcellular location">
    <subcellularLocation>
        <location evidence="1">Cell membrane</location>
        <topology evidence="1">Multi-pass membrane protein</topology>
    </subcellularLocation>
</comment>
<feature type="domain" description="Major facilitator superfamily (MFS) profile" evidence="11">
    <location>
        <begin position="19"/>
        <end position="453"/>
    </location>
</feature>
<feature type="transmembrane region" description="Helical" evidence="10">
    <location>
        <begin position="262"/>
        <end position="282"/>
    </location>
</feature>
<dbReference type="InterPro" id="IPR050549">
    <property type="entry name" value="MFS_Trehalose_Transporter"/>
</dbReference>
<dbReference type="PROSITE" id="PS00217">
    <property type="entry name" value="SUGAR_TRANSPORT_2"/>
    <property type="match status" value="1"/>
</dbReference>
<dbReference type="AlphaFoldDB" id="A0A653CW86"/>
<reference evidence="12 13" key="1">
    <citation type="submission" date="2019-01" db="EMBL/GenBank/DDBJ databases">
        <authorList>
            <person name="Sayadi A."/>
        </authorList>
    </citation>
    <scope>NUCLEOTIDE SEQUENCE [LARGE SCALE GENOMIC DNA]</scope>
</reference>
<keyword evidence="8" id="KW-0325">Glycoprotein</keyword>
<evidence type="ECO:0000256" key="4">
    <source>
        <dbReference type="ARBA" id="ARBA00022597"/>
    </source>
</evidence>
<dbReference type="OrthoDB" id="4142200at2759"/>
<keyword evidence="13" id="KW-1185">Reference proteome</keyword>
<dbReference type="SUPFAM" id="SSF103473">
    <property type="entry name" value="MFS general substrate transporter"/>
    <property type="match status" value="1"/>
</dbReference>
<feature type="transmembrane region" description="Helical" evidence="10">
    <location>
        <begin position="399"/>
        <end position="419"/>
    </location>
</feature>
<feature type="transmembrane region" description="Helical" evidence="10">
    <location>
        <begin position="327"/>
        <end position="349"/>
    </location>
</feature>
<feature type="transmembrane region" description="Helical" evidence="10">
    <location>
        <begin position="152"/>
        <end position="172"/>
    </location>
</feature>
<dbReference type="InterPro" id="IPR036259">
    <property type="entry name" value="MFS_trans_sf"/>
</dbReference>
<name>A0A653CW86_CALMS</name>
<dbReference type="NCBIfam" id="TIGR00879">
    <property type="entry name" value="SP"/>
    <property type="match status" value="1"/>
</dbReference>
<evidence type="ECO:0000256" key="9">
    <source>
        <dbReference type="RuleBase" id="RU003346"/>
    </source>
</evidence>
<evidence type="ECO:0000256" key="8">
    <source>
        <dbReference type="ARBA" id="ARBA00023180"/>
    </source>
</evidence>
<dbReference type="InterPro" id="IPR005828">
    <property type="entry name" value="MFS_sugar_transport-like"/>
</dbReference>
<feature type="transmembrane region" description="Helical" evidence="10">
    <location>
        <begin position="302"/>
        <end position="320"/>
    </location>
</feature>
<evidence type="ECO:0000256" key="1">
    <source>
        <dbReference type="ARBA" id="ARBA00004651"/>
    </source>
</evidence>
<accession>A0A653CW86</accession>
<dbReference type="PANTHER" id="PTHR48021">
    <property type="match status" value="1"/>
</dbReference>
<feature type="transmembrane region" description="Helical" evidence="10">
    <location>
        <begin position="361"/>
        <end position="387"/>
    </location>
</feature>
<evidence type="ECO:0000256" key="5">
    <source>
        <dbReference type="ARBA" id="ARBA00022692"/>
    </source>
</evidence>
<protein>
    <recommendedName>
        <fullName evidence="11">Major facilitator superfamily (MFS) profile domain-containing protein</fullName>
    </recommendedName>
</protein>
<feature type="transmembrane region" description="Helical" evidence="10">
    <location>
        <begin position="66"/>
        <end position="87"/>
    </location>
</feature>
<feature type="transmembrane region" description="Helical" evidence="10">
    <location>
        <begin position="431"/>
        <end position="449"/>
    </location>
</feature>
<proteinExistence type="inferred from homology"/>
<keyword evidence="4" id="KW-0762">Sugar transport</keyword>
<keyword evidence="5 10" id="KW-0812">Transmembrane</keyword>
<feature type="transmembrane region" description="Helical" evidence="10">
    <location>
        <begin position="20"/>
        <end position="38"/>
    </location>
</feature>
<evidence type="ECO:0000259" key="11">
    <source>
        <dbReference type="PROSITE" id="PS50850"/>
    </source>
</evidence>
<evidence type="ECO:0000256" key="2">
    <source>
        <dbReference type="ARBA" id="ARBA00022448"/>
    </source>
</evidence>
<dbReference type="FunFam" id="1.20.1250.20:FF:000218">
    <property type="entry name" value="facilitated trehalose transporter Tret1"/>
    <property type="match status" value="1"/>
</dbReference>
<dbReference type="EMBL" id="CAACVG010009110">
    <property type="protein sequence ID" value="VEN52128.1"/>
    <property type="molecule type" value="Genomic_DNA"/>
</dbReference>
<feature type="transmembrane region" description="Helical" evidence="10">
    <location>
        <begin position="178"/>
        <end position="199"/>
    </location>
</feature>
<keyword evidence="7 10" id="KW-0472">Membrane</keyword>
<organism evidence="12 13">
    <name type="scientific">Callosobruchus maculatus</name>
    <name type="common">Southern cowpea weevil</name>
    <name type="synonym">Pulse bruchid</name>
    <dbReference type="NCBI Taxonomy" id="64391"/>
    <lineage>
        <taxon>Eukaryota</taxon>
        <taxon>Metazoa</taxon>
        <taxon>Ecdysozoa</taxon>
        <taxon>Arthropoda</taxon>
        <taxon>Hexapoda</taxon>
        <taxon>Insecta</taxon>
        <taxon>Pterygota</taxon>
        <taxon>Neoptera</taxon>
        <taxon>Endopterygota</taxon>
        <taxon>Coleoptera</taxon>
        <taxon>Polyphaga</taxon>
        <taxon>Cucujiformia</taxon>
        <taxon>Chrysomeloidea</taxon>
        <taxon>Chrysomelidae</taxon>
        <taxon>Bruchinae</taxon>
        <taxon>Bruchini</taxon>
        <taxon>Callosobruchus</taxon>
    </lineage>
</organism>
<gene>
    <name evidence="12" type="ORF">CALMAC_LOCUS12371</name>
</gene>
<evidence type="ECO:0000256" key="6">
    <source>
        <dbReference type="ARBA" id="ARBA00022989"/>
    </source>
</evidence>
<dbReference type="PANTHER" id="PTHR48021:SF47">
    <property type="entry name" value="GH17672P"/>
    <property type="match status" value="1"/>
</dbReference>
<dbReference type="PRINTS" id="PR00171">
    <property type="entry name" value="SUGRTRNSPORT"/>
</dbReference>
<feature type="transmembrane region" description="Helical" evidence="10">
    <location>
        <begin position="118"/>
        <end position="140"/>
    </location>
</feature>
<keyword evidence="6 10" id="KW-1133">Transmembrane helix</keyword>
<evidence type="ECO:0000313" key="13">
    <source>
        <dbReference type="Proteomes" id="UP000410492"/>
    </source>
</evidence>
<keyword evidence="2 9" id="KW-0813">Transport</keyword>
<dbReference type="InterPro" id="IPR005829">
    <property type="entry name" value="Sugar_transporter_CS"/>
</dbReference>
<dbReference type="Proteomes" id="UP000410492">
    <property type="component" value="Unassembled WGS sequence"/>
</dbReference>
<dbReference type="GO" id="GO:0022857">
    <property type="term" value="F:transmembrane transporter activity"/>
    <property type="evidence" value="ECO:0007669"/>
    <property type="project" value="InterPro"/>
</dbReference>
<comment type="similarity">
    <text evidence="9">Belongs to the major facilitator superfamily. Sugar transporter (TC 2.A.1.1) family.</text>
</comment>
<dbReference type="PROSITE" id="PS50850">
    <property type="entry name" value="MFS"/>
    <property type="match status" value="1"/>
</dbReference>